<dbReference type="InterPro" id="IPR027417">
    <property type="entry name" value="P-loop_NTPase"/>
</dbReference>
<feature type="domain" description="Helicase ATP-binding" evidence="2">
    <location>
        <begin position="270"/>
        <end position="434"/>
    </location>
</feature>
<feature type="coiled-coil region" evidence="1">
    <location>
        <begin position="34"/>
        <end position="90"/>
    </location>
</feature>
<protein>
    <recommendedName>
        <fullName evidence="2">Helicase ATP-binding domain-containing protein</fullName>
    </recommendedName>
</protein>
<dbReference type="PANTHER" id="PTHR24144">
    <property type="entry name" value="ANKYRIN REPEAT DOMAIN-CONTAINING PROTEIN 49"/>
    <property type="match status" value="1"/>
</dbReference>
<dbReference type="GeneID" id="5896318"/>
<keyword evidence="1" id="KW-0175">Coiled coil</keyword>
<dbReference type="SMART" id="SM00487">
    <property type="entry name" value="DEXDc"/>
    <property type="match status" value="1"/>
</dbReference>
<evidence type="ECO:0000313" key="3">
    <source>
        <dbReference type="EMBL" id="EDQ84131.1"/>
    </source>
</evidence>
<reference evidence="3 4" key="1">
    <citation type="journal article" date="2008" name="Nature">
        <title>The genome of the choanoflagellate Monosiga brevicollis and the origin of metazoans.</title>
        <authorList>
            <consortium name="JGI Sequencing"/>
            <person name="King N."/>
            <person name="Westbrook M.J."/>
            <person name="Young S.L."/>
            <person name="Kuo A."/>
            <person name="Abedin M."/>
            <person name="Chapman J."/>
            <person name="Fairclough S."/>
            <person name="Hellsten U."/>
            <person name="Isogai Y."/>
            <person name="Letunic I."/>
            <person name="Marr M."/>
            <person name="Pincus D."/>
            <person name="Putnam N."/>
            <person name="Rokas A."/>
            <person name="Wright K.J."/>
            <person name="Zuzow R."/>
            <person name="Dirks W."/>
            <person name="Good M."/>
            <person name="Goodstein D."/>
            <person name="Lemons D."/>
            <person name="Li W."/>
            <person name="Lyons J.B."/>
            <person name="Morris A."/>
            <person name="Nichols S."/>
            <person name="Richter D.J."/>
            <person name="Salamov A."/>
            <person name="Bork P."/>
            <person name="Lim W.A."/>
            <person name="Manning G."/>
            <person name="Miller W.T."/>
            <person name="McGinnis W."/>
            <person name="Shapiro H."/>
            <person name="Tjian R."/>
            <person name="Grigoriev I.V."/>
            <person name="Rokhsar D."/>
        </authorList>
    </citation>
    <scope>NUCLEOTIDE SEQUENCE [LARGE SCALE GENOMIC DNA]</scope>
    <source>
        <strain evidence="4">MX1 / ATCC 50154</strain>
    </source>
</reference>
<organism evidence="3 4">
    <name type="scientific">Monosiga brevicollis</name>
    <name type="common">Choanoflagellate</name>
    <dbReference type="NCBI Taxonomy" id="81824"/>
    <lineage>
        <taxon>Eukaryota</taxon>
        <taxon>Choanoflagellata</taxon>
        <taxon>Craspedida</taxon>
        <taxon>Salpingoecidae</taxon>
        <taxon>Monosiga</taxon>
    </lineage>
</organism>
<name>A9VEB0_MONBE</name>
<evidence type="ECO:0000259" key="2">
    <source>
        <dbReference type="PROSITE" id="PS51192"/>
    </source>
</evidence>
<gene>
    <name evidence="3" type="ORF">MONBRDRAFT_30560</name>
</gene>
<sequence length="435" mass="48163">MARTASVAEGQAGVDVDIRADGDVTDETLRTIVCRGIELNVEELGAALEQMRKDMTETLDKHLLLVSGLRTKYENENERLRLKEDRTNRVKNWWVGHGSPAENALFDHIGQTPSLRQEFIRTEHGSSGELTFREDRTTGALGSLIHTQAQHSGDTAQRAYARTASDHVQTKMSSRLMHQVASQKWHALFGLDRKRSIAELTANQEALEARYPISWNPVTDLSPEANGRIIMNTRAEHDVPYMTQLAKQATISWGHSFNSQEQLDLAAAIDQHRPEDGWLIVVAPTGMGKTFCTLPKLGCRPHAGTVLWIVPFVAVANDLLRRFQGAGHSAQRWLGPSTQMADGLDVLIVTTDMFVRVGSESLHGKVCFQRIRTVVMDEAHTLISDASYRDVMNEVAASVGSGGWTNIKRVALTGTLCIGDQEHLFRKLGQQVGGK</sequence>
<dbReference type="SUPFAM" id="SSF52540">
    <property type="entry name" value="P-loop containing nucleoside triphosphate hydrolases"/>
    <property type="match status" value="1"/>
</dbReference>
<dbReference type="PANTHER" id="PTHR24144:SF5">
    <property type="entry name" value="BTB DOMAIN-CONTAINING PROTEIN"/>
    <property type="match status" value="1"/>
</dbReference>
<dbReference type="RefSeq" id="XP_001751057.1">
    <property type="nucleotide sequence ID" value="XM_001751005.1"/>
</dbReference>
<dbReference type="Proteomes" id="UP000001357">
    <property type="component" value="Unassembled WGS sequence"/>
</dbReference>
<dbReference type="InterPro" id="IPR014001">
    <property type="entry name" value="Helicase_ATP-bd"/>
</dbReference>
<dbReference type="PROSITE" id="PS51192">
    <property type="entry name" value="HELICASE_ATP_BIND_1"/>
    <property type="match status" value="1"/>
</dbReference>
<dbReference type="GO" id="GO:0003676">
    <property type="term" value="F:nucleic acid binding"/>
    <property type="evidence" value="ECO:0007669"/>
    <property type="project" value="InterPro"/>
</dbReference>
<dbReference type="AlphaFoldDB" id="A9VEB0"/>
<feature type="non-terminal residue" evidence="3">
    <location>
        <position position="435"/>
    </location>
</feature>
<dbReference type="EMBL" id="CH991609">
    <property type="protein sequence ID" value="EDQ84131.1"/>
    <property type="molecule type" value="Genomic_DNA"/>
</dbReference>
<keyword evidence="4" id="KW-1185">Reference proteome</keyword>
<dbReference type="Pfam" id="PF00270">
    <property type="entry name" value="DEAD"/>
    <property type="match status" value="1"/>
</dbReference>
<dbReference type="InterPro" id="IPR011545">
    <property type="entry name" value="DEAD/DEAH_box_helicase_dom"/>
</dbReference>
<accession>A9VEB0</accession>
<evidence type="ECO:0000313" key="4">
    <source>
        <dbReference type="Proteomes" id="UP000001357"/>
    </source>
</evidence>
<proteinExistence type="predicted"/>
<dbReference type="GO" id="GO:0005524">
    <property type="term" value="F:ATP binding"/>
    <property type="evidence" value="ECO:0007669"/>
    <property type="project" value="InterPro"/>
</dbReference>
<dbReference type="KEGG" id="mbr:MONBRDRAFT_30560"/>
<evidence type="ECO:0000256" key="1">
    <source>
        <dbReference type="SAM" id="Coils"/>
    </source>
</evidence>
<dbReference type="Gene3D" id="3.40.50.300">
    <property type="entry name" value="P-loop containing nucleotide triphosphate hydrolases"/>
    <property type="match status" value="1"/>
</dbReference>
<dbReference type="InParanoid" id="A9VEB0"/>